<dbReference type="GO" id="GO:0046872">
    <property type="term" value="F:metal ion binding"/>
    <property type="evidence" value="ECO:0007669"/>
    <property type="project" value="UniProtKB-KW"/>
</dbReference>
<dbReference type="InterPro" id="IPR035874">
    <property type="entry name" value="IDS"/>
</dbReference>
<dbReference type="PROSITE" id="PS00523">
    <property type="entry name" value="SULFATASE_1"/>
    <property type="match status" value="1"/>
</dbReference>
<keyword evidence="6" id="KW-0106">Calcium</keyword>
<dbReference type="EMBL" id="CP036271">
    <property type="protein sequence ID" value="QDT53479.1"/>
    <property type="molecule type" value="Genomic_DNA"/>
</dbReference>
<dbReference type="EC" id="3.1.6.6" evidence="10"/>
<evidence type="ECO:0000256" key="7">
    <source>
        <dbReference type="SAM" id="MobiDB-lite"/>
    </source>
</evidence>
<feature type="chain" id="PRO_5021932816" evidence="8">
    <location>
        <begin position="28"/>
        <end position="494"/>
    </location>
</feature>
<feature type="signal peptide" evidence="8">
    <location>
        <begin position="1"/>
        <end position="27"/>
    </location>
</feature>
<evidence type="ECO:0000313" key="10">
    <source>
        <dbReference type="EMBL" id="QDT53479.1"/>
    </source>
</evidence>
<organism evidence="10 11">
    <name type="scientific">Caulifigura coniformis</name>
    <dbReference type="NCBI Taxonomy" id="2527983"/>
    <lineage>
        <taxon>Bacteria</taxon>
        <taxon>Pseudomonadati</taxon>
        <taxon>Planctomycetota</taxon>
        <taxon>Planctomycetia</taxon>
        <taxon>Planctomycetales</taxon>
        <taxon>Planctomycetaceae</taxon>
        <taxon>Caulifigura</taxon>
    </lineage>
</organism>
<dbReference type="Proteomes" id="UP000315700">
    <property type="component" value="Chromosome"/>
</dbReference>
<evidence type="ECO:0000256" key="8">
    <source>
        <dbReference type="SAM" id="SignalP"/>
    </source>
</evidence>
<evidence type="ECO:0000256" key="4">
    <source>
        <dbReference type="ARBA" id="ARBA00022729"/>
    </source>
</evidence>
<evidence type="ECO:0000256" key="6">
    <source>
        <dbReference type="ARBA" id="ARBA00022837"/>
    </source>
</evidence>
<protein>
    <submittedName>
        <fullName evidence="10">Choline-sulfatase</fullName>
        <ecNumber evidence="10">3.1.6.6</ecNumber>
    </submittedName>
</protein>
<proteinExistence type="inferred from homology"/>
<comment type="similarity">
    <text evidence="2">Belongs to the sulfatase family.</text>
</comment>
<name>A0A517SBH3_9PLAN</name>
<dbReference type="InterPro" id="IPR017850">
    <property type="entry name" value="Alkaline_phosphatase_core_sf"/>
</dbReference>
<gene>
    <name evidence="10" type="primary">betC_7</name>
    <name evidence="10" type="ORF">Pan44_14960</name>
</gene>
<dbReference type="AlphaFoldDB" id="A0A517SBH3"/>
<keyword evidence="3" id="KW-0479">Metal-binding</keyword>
<feature type="region of interest" description="Disordered" evidence="7">
    <location>
        <begin position="475"/>
        <end position="494"/>
    </location>
</feature>
<sequence precursor="true">MYARSGHQLMKCIATLLCFAVTTLVEAAPPARPNVLFLAFDDLKPSLGCYGDPHARTPNLDRLAKRSLRLDRAYCNQAVCAPSRNSLMTGLRPQTLGIYDLSTNFRDARPDAITLAQHFKANGYTTAAIGKILHTGHGNHDDAESWTEKAFHPRVDYYALDINRPSAEEGGSRGAGVFGAATERADVPDDTYADGRIATEAVKRLSAFRTADKPFFLAVGFRCPHLPFVAPDKYWDGIDAAKLPLNETDTLPEGAPVAAVPGTDELRKYKRIPQGGQVLDVESKRHLVHGYYAATSYADACAGRVLDALQVHGLDQNTIIVVWGDHGYHLGDHGVWGKHTNFELAARIPLMVAMPGQDGAVSSALVETVDLYPTLAALAGLTAPTGLDGKSFAGLLGDPSAAHRDHVTHVYPRGKLLGRAVRDDRYRLVEWNRIGAPAEGVVTELYDYQTDPGEHANVATAHPDIVMRLKGMLAQQPSPKAQVNSATSGRAQSK</sequence>
<dbReference type="Gene3D" id="3.40.720.10">
    <property type="entry name" value="Alkaline Phosphatase, subunit A"/>
    <property type="match status" value="1"/>
</dbReference>
<dbReference type="PANTHER" id="PTHR45953">
    <property type="entry name" value="IDURONATE 2-SULFATASE"/>
    <property type="match status" value="1"/>
</dbReference>
<evidence type="ECO:0000256" key="2">
    <source>
        <dbReference type="ARBA" id="ARBA00008779"/>
    </source>
</evidence>
<keyword evidence="5 10" id="KW-0378">Hydrolase</keyword>
<dbReference type="GO" id="GO:0004423">
    <property type="term" value="F:iduronate-2-sulfatase activity"/>
    <property type="evidence" value="ECO:0007669"/>
    <property type="project" value="InterPro"/>
</dbReference>
<dbReference type="GO" id="GO:0047753">
    <property type="term" value="F:choline-sulfatase activity"/>
    <property type="evidence" value="ECO:0007669"/>
    <property type="project" value="UniProtKB-EC"/>
</dbReference>
<dbReference type="GO" id="GO:0005737">
    <property type="term" value="C:cytoplasm"/>
    <property type="evidence" value="ECO:0007669"/>
    <property type="project" value="TreeGrafter"/>
</dbReference>
<dbReference type="RefSeq" id="WP_197453917.1">
    <property type="nucleotide sequence ID" value="NZ_CP036271.1"/>
</dbReference>
<dbReference type="FunCoup" id="A0A517SBH3">
    <property type="interactions" value="196"/>
</dbReference>
<dbReference type="Pfam" id="PF00884">
    <property type="entry name" value="Sulfatase"/>
    <property type="match status" value="1"/>
</dbReference>
<evidence type="ECO:0000256" key="3">
    <source>
        <dbReference type="ARBA" id="ARBA00022723"/>
    </source>
</evidence>
<dbReference type="InParanoid" id="A0A517SBH3"/>
<dbReference type="SUPFAM" id="SSF53649">
    <property type="entry name" value="Alkaline phosphatase-like"/>
    <property type="match status" value="1"/>
</dbReference>
<dbReference type="KEGG" id="ccos:Pan44_14960"/>
<dbReference type="PANTHER" id="PTHR45953:SF1">
    <property type="entry name" value="IDURONATE 2-SULFATASE"/>
    <property type="match status" value="1"/>
</dbReference>
<keyword evidence="11" id="KW-1185">Reference proteome</keyword>
<evidence type="ECO:0000313" key="11">
    <source>
        <dbReference type="Proteomes" id="UP000315700"/>
    </source>
</evidence>
<accession>A0A517SBH3</accession>
<dbReference type="InterPro" id="IPR000917">
    <property type="entry name" value="Sulfatase_N"/>
</dbReference>
<reference evidence="10 11" key="1">
    <citation type="submission" date="2019-02" db="EMBL/GenBank/DDBJ databases">
        <title>Deep-cultivation of Planctomycetes and their phenomic and genomic characterization uncovers novel biology.</title>
        <authorList>
            <person name="Wiegand S."/>
            <person name="Jogler M."/>
            <person name="Boedeker C."/>
            <person name="Pinto D."/>
            <person name="Vollmers J."/>
            <person name="Rivas-Marin E."/>
            <person name="Kohn T."/>
            <person name="Peeters S.H."/>
            <person name="Heuer A."/>
            <person name="Rast P."/>
            <person name="Oberbeckmann S."/>
            <person name="Bunk B."/>
            <person name="Jeske O."/>
            <person name="Meyerdierks A."/>
            <person name="Storesund J.E."/>
            <person name="Kallscheuer N."/>
            <person name="Luecker S."/>
            <person name="Lage O.M."/>
            <person name="Pohl T."/>
            <person name="Merkel B.J."/>
            <person name="Hornburger P."/>
            <person name="Mueller R.-W."/>
            <person name="Bruemmer F."/>
            <person name="Labrenz M."/>
            <person name="Spormann A.M."/>
            <person name="Op den Camp H."/>
            <person name="Overmann J."/>
            <person name="Amann R."/>
            <person name="Jetten M.S.M."/>
            <person name="Mascher T."/>
            <person name="Medema M.H."/>
            <person name="Devos D.P."/>
            <person name="Kaster A.-K."/>
            <person name="Ovreas L."/>
            <person name="Rohde M."/>
            <person name="Galperin M.Y."/>
            <person name="Jogler C."/>
        </authorList>
    </citation>
    <scope>NUCLEOTIDE SEQUENCE [LARGE SCALE GENOMIC DNA]</scope>
    <source>
        <strain evidence="10 11">Pan44</strain>
    </source>
</reference>
<dbReference type="InterPro" id="IPR024607">
    <property type="entry name" value="Sulfatase_CS"/>
</dbReference>
<comment type="cofactor">
    <cofactor evidence="1">
        <name>Ca(2+)</name>
        <dbReference type="ChEBI" id="CHEBI:29108"/>
    </cofactor>
</comment>
<evidence type="ECO:0000256" key="1">
    <source>
        <dbReference type="ARBA" id="ARBA00001913"/>
    </source>
</evidence>
<evidence type="ECO:0000256" key="5">
    <source>
        <dbReference type="ARBA" id="ARBA00022801"/>
    </source>
</evidence>
<dbReference type="CDD" id="cd16030">
    <property type="entry name" value="iduronate-2-sulfatase"/>
    <property type="match status" value="1"/>
</dbReference>
<feature type="domain" description="Sulfatase N-terminal" evidence="9">
    <location>
        <begin position="33"/>
        <end position="380"/>
    </location>
</feature>
<evidence type="ECO:0000259" key="9">
    <source>
        <dbReference type="Pfam" id="PF00884"/>
    </source>
</evidence>
<keyword evidence="4 8" id="KW-0732">Signal</keyword>